<comment type="caution">
    <text evidence="5">The sequence shown here is derived from an EMBL/GenBank/DDBJ whole genome shotgun (WGS) entry which is preliminary data.</text>
</comment>
<dbReference type="Proteomes" id="UP001642260">
    <property type="component" value="Unassembled WGS sequence"/>
</dbReference>
<name>A0ABC8KAR9_ERUVS</name>
<dbReference type="SUPFAM" id="SSF54928">
    <property type="entry name" value="RNA-binding domain, RBD"/>
    <property type="match status" value="3"/>
</dbReference>
<dbReference type="AlphaFoldDB" id="A0ABC8KAR9"/>
<feature type="domain" description="RRM" evidence="4">
    <location>
        <begin position="198"/>
        <end position="277"/>
    </location>
</feature>
<evidence type="ECO:0000256" key="3">
    <source>
        <dbReference type="PROSITE-ProRule" id="PRU00176"/>
    </source>
</evidence>
<evidence type="ECO:0000313" key="6">
    <source>
        <dbReference type="Proteomes" id="UP001642260"/>
    </source>
</evidence>
<dbReference type="InterPro" id="IPR035979">
    <property type="entry name" value="RBD_domain_sf"/>
</dbReference>
<keyword evidence="3" id="KW-0694">RNA-binding</keyword>
<dbReference type="InterPro" id="IPR000504">
    <property type="entry name" value="RRM_dom"/>
</dbReference>
<dbReference type="PROSITE" id="PS50102">
    <property type="entry name" value="RRM"/>
    <property type="match status" value="3"/>
</dbReference>
<dbReference type="Pfam" id="PF00076">
    <property type="entry name" value="RRM_1"/>
    <property type="match status" value="3"/>
</dbReference>
<evidence type="ECO:0000256" key="1">
    <source>
        <dbReference type="ARBA" id="ARBA00004123"/>
    </source>
</evidence>
<evidence type="ECO:0000256" key="2">
    <source>
        <dbReference type="ARBA" id="ARBA00023242"/>
    </source>
</evidence>
<dbReference type="CDD" id="cd00590">
    <property type="entry name" value="RRM_SF"/>
    <property type="match status" value="3"/>
</dbReference>
<dbReference type="SMART" id="SM00360">
    <property type="entry name" value="RRM"/>
    <property type="match status" value="4"/>
</dbReference>
<feature type="domain" description="RRM" evidence="4">
    <location>
        <begin position="291"/>
        <end position="368"/>
    </location>
</feature>
<sequence>MFQSSANLLCKRKSEDDLGTEPVLKKPKEKSLLSDEKTATLETVKETEPIREPKKTLFVSHLPAYTNISDILCFFQNVGQVVRVRLVVDNRGVFTGDAFVEFASNDQANKALKEKKCDKFQNWRNIVLDVANKEASFFPPKYCIDHKVWYLEDEEDYLQQVEEDESCLQQAEEDEDYLQQESLPIEEDEIPTNAEEASVLFMANLSPQTTKISHIIKFFKYIGGVVSVRLIVNHQHKHVGYAFVEFVSPERANLALKYKNGEYLHDHEILLMKRLEDTPHFAETVTTVRDKTLFVDYLSKQTKVSDIINFFKDVGEVVHVRLMVDQSTGLMGSGYVEFASAAEAEKVMEKKNGEYLNKRQVYLAFAKDAPKPSRAKYCIDHKVWFEDYLQRESLVLQENASVQGLDETPDYVEEVSSSKKTIFADFSQKKNVLVNIPNIISFFKDVGEVASVRLIVDRWGICADCCCVEFATLTEAKKVMRIYKHVKGIYVKMPEIAPYPFRPKYNLNDLAEKLWCEDELRRGGFGLPIRSKPKEEEAIPCAVQKVTFCGQKITFSDEQ</sequence>
<feature type="domain" description="RRM" evidence="4">
    <location>
        <begin position="55"/>
        <end position="133"/>
    </location>
</feature>
<dbReference type="EMBL" id="CAKOAT010172710">
    <property type="protein sequence ID" value="CAH8352073.1"/>
    <property type="molecule type" value="Genomic_DNA"/>
</dbReference>
<accession>A0ABC8KAR9</accession>
<dbReference type="InterPro" id="IPR051183">
    <property type="entry name" value="U1_U11-U12_snRNP_70-35kDa"/>
</dbReference>
<gene>
    <name evidence="5" type="ORF">ERUC_LOCUS18468</name>
</gene>
<dbReference type="PANTHER" id="PTHR13952:SF21">
    <property type="entry name" value="POLYNUCLEOTIDE ADENYLYLTRANSFERASE DOMAIN_RNA RECOGNITION MOTIF PROTEIN-RELATED"/>
    <property type="match status" value="1"/>
</dbReference>
<dbReference type="GO" id="GO:0005634">
    <property type="term" value="C:nucleus"/>
    <property type="evidence" value="ECO:0007669"/>
    <property type="project" value="UniProtKB-SubCell"/>
</dbReference>
<dbReference type="PANTHER" id="PTHR13952">
    <property type="entry name" value="U1 SMALL NUCLEAR RIBONUCLEOPROTEIN 70 KD"/>
    <property type="match status" value="1"/>
</dbReference>
<dbReference type="Gene3D" id="3.30.70.330">
    <property type="match status" value="3"/>
</dbReference>
<protein>
    <recommendedName>
        <fullName evidence="4">RRM domain-containing protein</fullName>
    </recommendedName>
</protein>
<dbReference type="InterPro" id="IPR012677">
    <property type="entry name" value="Nucleotide-bd_a/b_plait_sf"/>
</dbReference>
<evidence type="ECO:0000259" key="4">
    <source>
        <dbReference type="PROSITE" id="PS50102"/>
    </source>
</evidence>
<evidence type="ECO:0000313" key="5">
    <source>
        <dbReference type="EMBL" id="CAH8352073.1"/>
    </source>
</evidence>
<organism evidence="5 6">
    <name type="scientific">Eruca vesicaria subsp. sativa</name>
    <name type="common">Garden rocket</name>
    <name type="synonym">Eruca sativa</name>
    <dbReference type="NCBI Taxonomy" id="29727"/>
    <lineage>
        <taxon>Eukaryota</taxon>
        <taxon>Viridiplantae</taxon>
        <taxon>Streptophyta</taxon>
        <taxon>Embryophyta</taxon>
        <taxon>Tracheophyta</taxon>
        <taxon>Spermatophyta</taxon>
        <taxon>Magnoliopsida</taxon>
        <taxon>eudicotyledons</taxon>
        <taxon>Gunneridae</taxon>
        <taxon>Pentapetalae</taxon>
        <taxon>rosids</taxon>
        <taxon>malvids</taxon>
        <taxon>Brassicales</taxon>
        <taxon>Brassicaceae</taxon>
        <taxon>Brassiceae</taxon>
        <taxon>Eruca</taxon>
    </lineage>
</organism>
<dbReference type="GO" id="GO:0003723">
    <property type="term" value="F:RNA binding"/>
    <property type="evidence" value="ECO:0007669"/>
    <property type="project" value="UniProtKB-UniRule"/>
</dbReference>
<keyword evidence="6" id="KW-1185">Reference proteome</keyword>
<proteinExistence type="predicted"/>
<keyword evidence="2" id="KW-0539">Nucleus</keyword>
<comment type="subcellular location">
    <subcellularLocation>
        <location evidence="1">Nucleus</location>
    </subcellularLocation>
</comment>
<reference evidence="5 6" key="1">
    <citation type="submission" date="2022-03" db="EMBL/GenBank/DDBJ databases">
        <authorList>
            <person name="Macdonald S."/>
            <person name="Ahmed S."/>
            <person name="Newling K."/>
        </authorList>
    </citation>
    <scope>NUCLEOTIDE SEQUENCE [LARGE SCALE GENOMIC DNA]</scope>
</reference>